<evidence type="ECO:0000313" key="3">
    <source>
        <dbReference type="Proteomes" id="UP001384579"/>
    </source>
</evidence>
<accession>A0ABU8YR02</accession>
<dbReference type="RefSeq" id="WP_340525443.1">
    <property type="nucleotide sequence ID" value="NZ_JBBLXS010000239.1"/>
</dbReference>
<keyword evidence="3" id="KW-1185">Reference proteome</keyword>
<evidence type="ECO:0000313" key="2">
    <source>
        <dbReference type="EMBL" id="MEK0186636.1"/>
    </source>
</evidence>
<dbReference type="Proteomes" id="UP001384579">
    <property type="component" value="Unassembled WGS sequence"/>
</dbReference>
<organism evidence="2 3">
    <name type="scientific">Microcoleus anatoxicus PTRS2</name>
    <dbReference type="NCBI Taxonomy" id="2705321"/>
    <lineage>
        <taxon>Bacteria</taxon>
        <taxon>Bacillati</taxon>
        <taxon>Cyanobacteriota</taxon>
        <taxon>Cyanophyceae</taxon>
        <taxon>Oscillatoriophycideae</taxon>
        <taxon>Oscillatoriales</taxon>
        <taxon>Microcoleaceae</taxon>
        <taxon>Microcoleus</taxon>
        <taxon>Microcoleus anatoxicus</taxon>
    </lineage>
</organism>
<keyword evidence="1" id="KW-0175">Coiled coil</keyword>
<comment type="caution">
    <text evidence="2">The sequence shown here is derived from an EMBL/GenBank/DDBJ whole genome shotgun (WGS) entry which is preliminary data.</text>
</comment>
<name>A0ABU8YR02_9CYAN</name>
<dbReference type="EMBL" id="JBBLXS010000239">
    <property type="protein sequence ID" value="MEK0186636.1"/>
    <property type="molecule type" value="Genomic_DNA"/>
</dbReference>
<evidence type="ECO:0000256" key="1">
    <source>
        <dbReference type="SAM" id="Coils"/>
    </source>
</evidence>
<gene>
    <name evidence="2" type="ORF">WMG39_17520</name>
</gene>
<sequence>MEALRQQVSLLTEQVNALYKLIENLNETILESANQNKLAQQQHNQRSSLERSESLSAYPAYSNLDAMLDHKDILLDDSYFDKNSQNLEKELTTDIQIQRLTAQLTAAYNRIAALEEQLLSKRIHSKK</sequence>
<reference evidence="2 3" key="1">
    <citation type="journal article" date="2020" name="Harmful Algae">
        <title>Molecular and morphological characterization of a novel dihydroanatoxin-a producing Microcoleus species (cyanobacteria) from the Russian River, California, USA.</title>
        <authorList>
            <person name="Conklin K.Y."/>
            <person name="Stancheva R."/>
            <person name="Otten T.G."/>
            <person name="Fadness R."/>
            <person name="Boyer G.L."/>
            <person name="Read B."/>
            <person name="Zhang X."/>
            <person name="Sheath R.G."/>
        </authorList>
    </citation>
    <scope>NUCLEOTIDE SEQUENCE [LARGE SCALE GENOMIC DNA]</scope>
    <source>
        <strain evidence="2 3">PTRS2</strain>
    </source>
</reference>
<proteinExistence type="predicted"/>
<feature type="coiled-coil region" evidence="1">
    <location>
        <begin position="1"/>
        <end position="42"/>
    </location>
</feature>
<protein>
    <submittedName>
        <fullName evidence="2">Uncharacterized protein</fullName>
    </submittedName>
</protein>